<proteinExistence type="predicted"/>
<comment type="caution">
    <text evidence="2">The sequence shown here is derived from an EMBL/GenBank/DDBJ whole genome shotgun (WGS) entry which is preliminary data.</text>
</comment>
<feature type="region of interest" description="Disordered" evidence="1">
    <location>
        <begin position="270"/>
        <end position="312"/>
    </location>
</feature>
<dbReference type="Proteomes" id="UP001303160">
    <property type="component" value="Unassembled WGS sequence"/>
</dbReference>
<accession>A0AAN7AVU7</accession>
<reference evidence="2" key="2">
    <citation type="submission" date="2023-05" db="EMBL/GenBank/DDBJ databases">
        <authorList>
            <consortium name="Lawrence Berkeley National Laboratory"/>
            <person name="Steindorff A."/>
            <person name="Hensen N."/>
            <person name="Bonometti L."/>
            <person name="Westerberg I."/>
            <person name="Brannstrom I.O."/>
            <person name="Guillou S."/>
            <person name="Cros-Aarteil S."/>
            <person name="Calhoun S."/>
            <person name="Haridas S."/>
            <person name="Kuo A."/>
            <person name="Mondo S."/>
            <person name="Pangilinan J."/>
            <person name="Riley R."/>
            <person name="Labutti K."/>
            <person name="Andreopoulos B."/>
            <person name="Lipzen A."/>
            <person name="Chen C."/>
            <person name="Yanf M."/>
            <person name="Daum C."/>
            <person name="Ng V."/>
            <person name="Clum A."/>
            <person name="Ohm R."/>
            <person name="Martin F."/>
            <person name="Silar P."/>
            <person name="Natvig D."/>
            <person name="Lalanne C."/>
            <person name="Gautier V."/>
            <person name="Ament-Velasquez S.L."/>
            <person name="Kruys A."/>
            <person name="Hutchinson M.I."/>
            <person name="Powell A.J."/>
            <person name="Barry K."/>
            <person name="Miller A.N."/>
            <person name="Grigoriev I.V."/>
            <person name="Debuchy R."/>
            <person name="Gladieux P."/>
            <person name="Thoren M.H."/>
            <person name="Johannesson H."/>
        </authorList>
    </citation>
    <scope>NUCLEOTIDE SEQUENCE</scope>
    <source>
        <strain evidence="2">CBS 315.58</strain>
    </source>
</reference>
<evidence type="ECO:0000313" key="3">
    <source>
        <dbReference type="Proteomes" id="UP001303160"/>
    </source>
</evidence>
<evidence type="ECO:0000313" key="2">
    <source>
        <dbReference type="EMBL" id="KAK4200979.1"/>
    </source>
</evidence>
<name>A0AAN7AVU7_9PEZI</name>
<keyword evidence="3" id="KW-1185">Reference proteome</keyword>
<sequence>MKRFTVAPGQCAFLSRKEFQSTADLANVTPHIPNQVYGHPCVILKASSDLSNPAGRALIMPLSSYGCSSRGDDTPPWKNPRMARHYPDPTVFRAGSKCKSARPDPRRPFIDLQGIEIFNHQTWFNVAEVYAVPATCLRSWKCNEKKKLTAESLTDLIQHAATAVAPSRWKDVHNEDVTLGHPPNTISFSHAPDQPTLASTDTVSTCGAERQQDEDVTLGHPPNTISFSHAPGQPTLASTHTVSTCGAERQQDEDVTLDRPIKTSFISHTPAQSTLALPDTHAGSTLSPSGCTVSSNGDSNNRSAALKNNVAV</sequence>
<protein>
    <submittedName>
        <fullName evidence="2">Uncharacterized protein</fullName>
    </submittedName>
</protein>
<organism evidence="2 3">
    <name type="scientific">Triangularia verruculosa</name>
    <dbReference type="NCBI Taxonomy" id="2587418"/>
    <lineage>
        <taxon>Eukaryota</taxon>
        <taxon>Fungi</taxon>
        <taxon>Dikarya</taxon>
        <taxon>Ascomycota</taxon>
        <taxon>Pezizomycotina</taxon>
        <taxon>Sordariomycetes</taxon>
        <taxon>Sordariomycetidae</taxon>
        <taxon>Sordariales</taxon>
        <taxon>Podosporaceae</taxon>
        <taxon>Triangularia</taxon>
    </lineage>
</organism>
<evidence type="ECO:0000256" key="1">
    <source>
        <dbReference type="SAM" id="MobiDB-lite"/>
    </source>
</evidence>
<dbReference type="AlphaFoldDB" id="A0AAN7AVU7"/>
<feature type="compositionally biased region" description="Polar residues" evidence="1">
    <location>
        <begin position="282"/>
        <end position="303"/>
    </location>
</feature>
<reference evidence="2" key="1">
    <citation type="journal article" date="2023" name="Mol. Phylogenet. Evol.">
        <title>Genome-scale phylogeny and comparative genomics of the fungal order Sordariales.</title>
        <authorList>
            <person name="Hensen N."/>
            <person name="Bonometti L."/>
            <person name="Westerberg I."/>
            <person name="Brannstrom I.O."/>
            <person name="Guillou S."/>
            <person name="Cros-Aarteil S."/>
            <person name="Calhoun S."/>
            <person name="Haridas S."/>
            <person name="Kuo A."/>
            <person name="Mondo S."/>
            <person name="Pangilinan J."/>
            <person name="Riley R."/>
            <person name="LaButti K."/>
            <person name="Andreopoulos B."/>
            <person name="Lipzen A."/>
            <person name="Chen C."/>
            <person name="Yan M."/>
            <person name="Daum C."/>
            <person name="Ng V."/>
            <person name="Clum A."/>
            <person name="Steindorff A."/>
            <person name="Ohm R.A."/>
            <person name="Martin F."/>
            <person name="Silar P."/>
            <person name="Natvig D.O."/>
            <person name="Lalanne C."/>
            <person name="Gautier V."/>
            <person name="Ament-Velasquez S.L."/>
            <person name="Kruys A."/>
            <person name="Hutchinson M.I."/>
            <person name="Powell A.J."/>
            <person name="Barry K."/>
            <person name="Miller A.N."/>
            <person name="Grigoriev I.V."/>
            <person name="Debuchy R."/>
            <person name="Gladieux P."/>
            <person name="Hiltunen Thoren M."/>
            <person name="Johannesson H."/>
        </authorList>
    </citation>
    <scope>NUCLEOTIDE SEQUENCE</scope>
    <source>
        <strain evidence="2">CBS 315.58</strain>
    </source>
</reference>
<feature type="region of interest" description="Disordered" evidence="1">
    <location>
        <begin position="228"/>
        <end position="256"/>
    </location>
</feature>
<dbReference type="EMBL" id="MU863912">
    <property type="protein sequence ID" value="KAK4200979.1"/>
    <property type="molecule type" value="Genomic_DNA"/>
</dbReference>
<gene>
    <name evidence="2" type="ORF">QBC40DRAFT_253496</name>
</gene>
<feature type="compositionally biased region" description="Polar residues" evidence="1">
    <location>
        <begin position="235"/>
        <end position="244"/>
    </location>
</feature>